<organism evidence="1 2">
    <name type="scientific">Ephemerocybe angulata</name>
    <dbReference type="NCBI Taxonomy" id="980116"/>
    <lineage>
        <taxon>Eukaryota</taxon>
        <taxon>Fungi</taxon>
        <taxon>Dikarya</taxon>
        <taxon>Basidiomycota</taxon>
        <taxon>Agaricomycotina</taxon>
        <taxon>Agaricomycetes</taxon>
        <taxon>Agaricomycetidae</taxon>
        <taxon>Agaricales</taxon>
        <taxon>Agaricineae</taxon>
        <taxon>Psathyrellaceae</taxon>
        <taxon>Ephemerocybe</taxon>
    </lineage>
</organism>
<evidence type="ECO:0000313" key="1">
    <source>
        <dbReference type="EMBL" id="KAF6760625.1"/>
    </source>
</evidence>
<accession>A0A8H6MA25</accession>
<evidence type="ECO:0000313" key="2">
    <source>
        <dbReference type="Proteomes" id="UP000521943"/>
    </source>
</evidence>
<protein>
    <submittedName>
        <fullName evidence="1">Uncharacterized protein</fullName>
    </submittedName>
</protein>
<dbReference type="AlphaFoldDB" id="A0A8H6MA25"/>
<reference evidence="1 2" key="1">
    <citation type="submission" date="2020-07" db="EMBL/GenBank/DDBJ databases">
        <title>Comparative genomics of pyrophilous fungi reveals a link between fire events and developmental genes.</title>
        <authorList>
            <consortium name="DOE Joint Genome Institute"/>
            <person name="Steindorff A.S."/>
            <person name="Carver A."/>
            <person name="Calhoun S."/>
            <person name="Stillman K."/>
            <person name="Liu H."/>
            <person name="Lipzen A."/>
            <person name="Pangilinan J."/>
            <person name="Labutti K."/>
            <person name="Bruns T.D."/>
            <person name="Grigoriev I.V."/>
        </authorList>
    </citation>
    <scope>NUCLEOTIDE SEQUENCE [LARGE SCALE GENOMIC DNA]</scope>
    <source>
        <strain evidence="1 2">CBS 144469</strain>
    </source>
</reference>
<gene>
    <name evidence="1" type="ORF">DFP72DRAFT_1166232</name>
</gene>
<name>A0A8H6MA25_9AGAR</name>
<dbReference type="Proteomes" id="UP000521943">
    <property type="component" value="Unassembled WGS sequence"/>
</dbReference>
<dbReference type="EMBL" id="JACGCI010000012">
    <property type="protein sequence ID" value="KAF6760625.1"/>
    <property type="molecule type" value="Genomic_DNA"/>
</dbReference>
<dbReference type="OrthoDB" id="2745898at2759"/>
<proteinExistence type="predicted"/>
<comment type="caution">
    <text evidence="1">The sequence shown here is derived from an EMBL/GenBank/DDBJ whole genome shotgun (WGS) entry which is preliminary data.</text>
</comment>
<keyword evidence="2" id="KW-1185">Reference proteome</keyword>
<sequence>MDTLAFPQELVDHIIDNLKDEPASLAAAGLLGRRWYHRSRLHLFSSIELGERRPLNRTRQLRRLLARRPFLAGCIKMLTLLKCDSWLASCPHTAGLLRALWRLVSLTIEGDGLLDWESLPNRLQHRLYKSMARRDLEWLSLASISNFDILPVSRYSHINNLCLHSVSLAPRSSSTHGACFPLTRLPDSSSSADSPILPSDLDVMGCGDALRTLLVCAGTSSEGNLPPYLQPRTLYIGTTVDDEDMKAASELLVNAYCTTVERYTITEDAEAQPLNINEPSPSEALFKFSRFPRLVDLIVQVKCHDFNADDHPILPLLLRGLEDLGNSRDSVPLKSLTIQFDSQMDASLYSGLAEALEEFRGLPCGTFWVALDEVLAQSVFSSLDAVEVTFELTNNPLLREAAAACTPLLLSRMRNLSGGRDLVRVVVLDEPDTVFLRR</sequence>